<proteinExistence type="predicted"/>
<organism evidence="2 3">
    <name type="scientific">Candidatus Nealsonbacteria bacterium RIFOXYB1_FULL_40_15</name>
    <dbReference type="NCBI Taxonomy" id="1801677"/>
    <lineage>
        <taxon>Bacteria</taxon>
        <taxon>Candidatus Nealsoniibacteriota</taxon>
    </lineage>
</organism>
<dbReference type="InterPro" id="IPR025159">
    <property type="entry name" value="AbiEi_N"/>
</dbReference>
<dbReference type="AlphaFoldDB" id="A0A1G2ENI3"/>
<protein>
    <recommendedName>
        <fullName evidence="1">AbiEi antitoxin N-terminal domain-containing protein</fullName>
    </recommendedName>
</protein>
<dbReference type="STRING" id="1801677.A2365_01295"/>
<gene>
    <name evidence="2" type="ORF">A2365_01295</name>
</gene>
<evidence type="ECO:0000259" key="1">
    <source>
        <dbReference type="Pfam" id="PF13338"/>
    </source>
</evidence>
<name>A0A1G2ENI3_9BACT</name>
<dbReference type="EMBL" id="MHMM01000015">
    <property type="protein sequence ID" value="OGZ26818.1"/>
    <property type="molecule type" value="Genomic_DNA"/>
</dbReference>
<accession>A0A1G2ENI3</accession>
<evidence type="ECO:0000313" key="3">
    <source>
        <dbReference type="Proteomes" id="UP000177740"/>
    </source>
</evidence>
<feature type="domain" description="AbiEi antitoxin N-terminal" evidence="1">
    <location>
        <begin position="13"/>
        <end position="61"/>
    </location>
</feature>
<sequence length="218" mass="25552">MYIMRNDNKISKRVVRLAEKLPCFSIENFKLAGITPEYLKIFLARYAKKGQFIRIKRGLYTNRAFIEKMKAKNKYSEFIESLATEAYSPSYLSLEYILYQNNLITEVPINFTLISKNKTAVFNNELGNFFYHKIKDDLFMGFKTVKSGEFLVRKATKAKALFDFLYLRKNLLGSKDEINELRLNLEELSLKDRKELRGYIDLEGSKKIKEIYGKLGID</sequence>
<comment type="caution">
    <text evidence="2">The sequence shown here is derived from an EMBL/GenBank/DDBJ whole genome shotgun (WGS) entry which is preliminary data.</text>
</comment>
<reference evidence="2 3" key="1">
    <citation type="journal article" date="2016" name="Nat. Commun.">
        <title>Thousands of microbial genomes shed light on interconnected biogeochemical processes in an aquifer system.</title>
        <authorList>
            <person name="Anantharaman K."/>
            <person name="Brown C.T."/>
            <person name="Hug L.A."/>
            <person name="Sharon I."/>
            <person name="Castelle C.J."/>
            <person name="Probst A.J."/>
            <person name="Thomas B.C."/>
            <person name="Singh A."/>
            <person name="Wilkins M.J."/>
            <person name="Karaoz U."/>
            <person name="Brodie E.L."/>
            <person name="Williams K.H."/>
            <person name="Hubbard S.S."/>
            <person name="Banfield J.F."/>
        </authorList>
    </citation>
    <scope>NUCLEOTIDE SEQUENCE [LARGE SCALE GENOMIC DNA]</scope>
</reference>
<dbReference type="Pfam" id="PF13338">
    <property type="entry name" value="AbiEi_4"/>
    <property type="match status" value="1"/>
</dbReference>
<dbReference type="Proteomes" id="UP000177740">
    <property type="component" value="Unassembled WGS sequence"/>
</dbReference>
<evidence type="ECO:0000313" key="2">
    <source>
        <dbReference type="EMBL" id="OGZ26818.1"/>
    </source>
</evidence>